<gene>
    <name evidence="3" type="ORF">C4N26_04125</name>
</gene>
<proteinExistence type="predicted"/>
<reference evidence="3 4" key="1">
    <citation type="submission" date="2018-02" db="EMBL/GenBank/DDBJ databases">
        <title>Complete genome sequencing of Faecalibacterium prausnitzii strains isolated from the human gut.</title>
        <authorList>
            <person name="Fitzgerald B.C."/>
            <person name="Shkoporov A.N."/>
            <person name="Ross P.R."/>
            <person name="Hill C."/>
        </authorList>
    </citation>
    <scope>NUCLEOTIDE SEQUENCE [LARGE SCALE GENOMIC DNA]</scope>
    <source>
        <strain evidence="3 4">APC942/32-1</strain>
    </source>
</reference>
<keyword evidence="1" id="KW-1133">Transmembrane helix</keyword>
<dbReference type="OrthoDB" id="1863995at2"/>
<evidence type="ECO:0000313" key="4">
    <source>
        <dbReference type="Proteomes" id="UP000251144"/>
    </source>
</evidence>
<keyword evidence="1" id="KW-0472">Membrane</keyword>
<comment type="caution">
    <text evidence="3">The sequence shown here is derived from an EMBL/GenBank/DDBJ whole genome shotgun (WGS) entry which is preliminary data.</text>
</comment>
<evidence type="ECO:0000256" key="1">
    <source>
        <dbReference type="SAM" id="Phobius"/>
    </source>
</evidence>
<dbReference type="SUPFAM" id="SSF49373">
    <property type="entry name" value="Invasin/intimin cell-adhesion fragments"/>
    <property type="match status" value="1"/>
</dbReference>
<evidence type="ECO:0000259" key="2">
    <source>
        <dbReference type="SMART" id="SM00635"/>
    </source>
</evidence>
<name>A0A329U1J1_9FIRM</name>
<accession>A0A329U1J1</accession>
<dbReference type="InterPro" id="IPR008964">
    <property type="entry name" value="Invasin/intimin_cell_adhesion"/>
</dbReference>
<dbReference type="Proteomes" id="UP000251144">
    <property type="component" value="Unassembled WGS sequence"/>
</dbReference>
<dbReference type="SMART" id="SM00635">
    <property type="entry name" value="BID_2"/>
    <property type="match status" value="1"/>
</dbReference>
<protein>
    <recommendedName>
        <fullName evidence="2">BIG2 domain-containing protein</fullName>
    </recommendedName>
</protein>
<dbReference type="AlphaFoldDB" id="A0A329U1J1"/>
<sequence length="643" mass="69048">MISLRFFRKNKVILVHIFLTFELAFPGCFLQYLQPALRRQTGHNRLIFDTNHGLFSDSFQEKFRGSFLSEKGRLAKCLTRQILNKKVCTSAHCRSALQSGQMQTQNQMKGVFTMQINITARDFGGTEFLAQPHRLHLGAQKAEGVDRLEFSLPEQWKGCVVTLHIRHTDGTLAEPLALDETGCVSVGRSFTGWASGEWMLAAANGNGYIAYTRPGQYDVHGILPTEGAGEELTPSVYEQFIARVMASANAAAEAAKRAASGEANARQSASEAASSAQQTAASATLAAGYAEQAEAAADRAAAYAPSEGAVLSVNGKGGTVRLNALDVWALPRPVSPKVGQLVRVVKVDASTGALTADTISTDSLSGLGSEEKALLLKLLGSASYTDSSARDDLEALKKLWDTTPPTPLPDPDIVPVEKVTLSQHTLELSRGSTADLSASIAPPDATDQTVLWSVSPTDIVSVDAGRVTALKKGSAVVTATSDSKNDSCTVTVTPAVYRIETAHTDSGDIPAWDTYPAKYEFFMPLTAKKAGLLLRSLEFRVKGYVPGTMRTVLRKYGSTTALADKFTDIVRGYNDVVLDMGSIALEKGVEYQLYFAASNNFYPPSVQPSWVAANDCIDIAHGSAYYGDDTTLIFSGTVVLQET</sequence>
<feature type="domain" description="BIG2" evidence="2">
    <location>
        <begin position="415"/>
        <end position="491"/>
    </location>
</feature>
<dbReference type="Gene3D" id="2.60.40.1080">
    <property type="match status" value="1"/>
</dbReference>
<dbReference type="EMBL" id="PRLB01000002">
    <property type="protein sequence ID" value="RAW55154.1"/>
    <property type="molecule type" value="Genomic_DNA"/>
</dbReference>
<evidence type="ECO:0000313" key="3">
    <source>
        <dbReference type="EMBL" id="RAW55154.1"/>
    </source>
</evidence>
<feature type="transmembrane region" description="Helical" evidence="1">
    <location>
        <begin position="12"/>
        <end position="33"/>
    </location>
</feature>
<keyword evidence="1" id="KW-0812">Transmembrane</keyword>
<dbReference type="Pfam" id="PF02368">
    <property type="entry name" value="Big_2"/>
    <property type="match status" value="1"/>
</dbReference>
<organism evidence="3 4">
    <name type="scientific">Faecalibacterium prausnitzii</name>
    <dbReference type="NCBI Taxonomy" id="853"/>
    <lineage>
        <taxon>Bacteria</taxon>
        <taxon>Bacillati</taxon>
        <taxon>Bacillota</taxon>
        <taxon>Clostridia</taxon>
        <taxon>Eubacteriales</taxon>
        <taxon>Oscillospiraceae</taxon>
        <taxon>Faecalibacterium</taxon>
    </lineage>
</organism>
<dbReference type="InterPro" id="IPR003343">
    <property type="entry name" value="Big_2"/>
</dbReference>